<dbReference type="STRING" id="880724.Metig_0173"/>
<keyword evidence="1 5" id="KW-0963">Cytoplasm</keyword>
<comment type="subcellular location">
    <subcellularLocation>
        <location evidence="5">Cytoplasm</location>
    </subcellularLocation>
</comment>
<dbReference type="InterPro" id="IPR045097">
    <property type="entry name" value="Thymidate_synth/dCMP_Mease"/>
</dbReference>
<name>F6BEZ4_METIK</name>
<dbReference type="OrthoDB" id="50118at2157"/>
<dbReference type="InterPro" id="IPR036926">
    <property type="entry name" value="Thymidate_synth/dCMP_Mease_sf"/>
</dbReference>
<dbReference type="Pfam" id="PF00303">
    <property type="entry name" value="Thymidylat_synt"/>
    <property type="match status" value="1"/>
</dbReference>
<comment type="subunit">
    <text evidence="5">Monomer.</text>
</comment>
<evidence type="ECO:0000313" key="8">
    <source>
        <dbReference type="Proteomes" id="UP000009227"/>
    </source>
</evidence>
<keyword evidence="3 5" id="KW-0808">Transferase</keyword>
<dbReference type="AlphaFoldDB" id="F6BEZ4"/>
<dbReference type="UniPathway" id="UPA00575"/>
<dbReference type="RefSeq" id="WP_013798339.1">
    <property type="nucleotide sequence ID" value="NC_015562.1"/>
</dbReference>
<dbReference type="InterPro" id="IPR023451">
    <property type="entry name" value="Thymidate_synth/dCMP_Mease_dom"/>
</dbReference>
<evidence type="ECO:0000256" key="4">
    <source>
        <dbReference type="ARBA" id="ARBA00022727"/>
    </source>
</evidence>
<dbReference type="GO" id="GO:0006235">
    <property type="term" value="P:dTTP biosynthetic process"/>
    <property type="evidence" value="ECO:0007669"/>
    <property type="project" value="UniProtKB-UniRule"/>
</dbReference>
<dbReference type="EMBL" id="CP002737">
    <property type="protein sequence ID" value="AEF95730.1"/>
    <property type="molecule type" value="Genomic_DNA"/>
</dbReference>
<keyword evidence="4 5" id="KW-0545">Nucleotide biosynthesis</keyword>
<evidence type="ECO:0000313" key="7">
    <source>
        <dbReference type="EMBL" id="AEF95730.1"/>
    </source>
</evidence>
<comment type="function">
    <text evidence="5">May catalyze the biosynthesis of dTMP using an unknown cosubstrate.</text>
</comment>
<evidence type="ECO:0000256" key="5">
    <source>
        <dbReference type="HAMAP-Rule" id="MF_01686"/>
    </source>
</evidence>
<dbReference type="KEGG" id="mig:Metig_0173"/>
<feature type="domain" description="Thymidylate synthase/dCMP hydroxymethylase" evidence="6">
    <location>
        <begin position="86"/>
        <end position="206"/>
    </location>
</feature>
<dbReference type="GO" id="GO:0004799">
    <property type="term" value="F:thymidylate synthase activity"/>
    <property type="evidence" value="ECO:0007669"/>
    <property type="project" value="UniProtKB-UniRule"/>
</dbReference>
<dbReference type="NCBIfam" id="TIGR03283">
    <property type="entry name" value="thy_syn_methano"/>
    <property type="match status" value="1"/>
</dbReference>
<feature type="active site" evidence="5">
    <location>
        <position position="141"/>
    </location>
</feature>
<protein>
    <recommendedName>
        <fullName evidence="5">Putative thymidylate synthase</fullName>
        <shortName evidence="5">TS</shortName>
        <shortName evidence="5">TSase</shortName>
        <ecNumber evidence="5">2.1.1.-</ecNumber>
    </recommendedName>
</protein>
<dbReference type="SUPFAM" id="SSF55831">
    <property type="entry name" value="Thymidylate synthase/dCMP hydroxymethylase"/>
    <property type="match status" value="1"/>
</dbReference>
<gene>
    <name evidence="5" type="primary">thyA</name>
    <name evidence="7" type="ordered locus">Metig_0173</name>
</gene>
<dbReference type="PANTHER" id="PTHR11548">
    <property type="entry name" value="THYMIDYLATE SYNTHASE 1"/>
    <property type="match status" value="1"/>
</dbReference>
<dbReference type="EC" id="2.1.1.-" evidence="5"/>
<comment type="pathway">
    <text evidence="5">Pyrimidine metabolism; dTTP biosynthesis.</text>
</comment>
<keyword evidence="8" id="KW-1185">Reference proteome</keyword>
<dbReference type="Proteomes" id="UP000009227">
    <property type="component" value="Chromosome"/>
</dbReference>
<keyword evidence="2 5" id="KW-0489">Methyltransferase</keyword>
<dbReference type="GO" id="GO:0005829">
    <property type="term" value="C:cytosol"/>
    <property type="evidence" value="ECO:0007669"/>
    <property type="project" value="TreeGrafter"/>
</dbReference>
<dbReference type="Gene3D" id="3.30.572.10">
    <property type="entry name" value="Thymidylate synthase/dCMP hydroxymethylase domain"/>
    <property type="match status" value="1"/>
</dbReference>
<proteinExistence type="inferred from homology"/>
<dbReference type="GeneID" id="10643008"/>
<dbReference type="GO" id="GO:0006231">
    <property type="term" value="P:dTMP biosynthetic process"/>
    <property type="evidence" value="ECO:0007669"/>
    <property type="project" value="UniProtKB-UniRule"/>
</dbReference>
<evidence type="ECO:0000256" key="1">
    <source>
        <dbReference type="ARBA" id="ARBA00022490"/>
    </source>
</evidence>
<organism evidence="8">
    <name type="scientific">Methanotorris igneus (strain DSM 5666 / JCM 11834 / Kol 5)</name>
    <dbReference type="NCBI Taxonomy" id="880724"/>
    <lineage>
        <taxon>Archaea</taxon>
        <taxon>Methanobacteriati</taxon>
        <taxon>Methanobacteriota</taxon>
        <taxon>Methanomada group</taxon>
        <taxon>Methanococci</taxon>
        <taxon>Methanococcales</taxon>
        <taxon>Methanocaldococcaceae</taxon>
        <taxon>Methanotorris</taxon>
    </lineage>
</organism>
<dbReference type="CDD" id="cd00351">
    <property type="entry name" value="TS_Pyrimidine_HMase"/>
    <property type="match status" value="1"/>
</dbReference>
<dbReference type="PANTHER" id="PTHR11548:SF1">
    <property type="entry name" value="THYMIDYLATE SYNTHASE 1"/>
    <property type="match status" value="1"/>
</dbReference>
<dbReference type="GO" id="GO:0032259">
    <property type="term" value="P:methylation"/>
    <property type="evidence" value="ECO:0007669"/>
    <property type="project" value="UniProtKB-KW"/>
</dbReference>
<dbReference type="InterPro" id="IPR014620">
    <property type="entry name" value="Thymidylate_synthase_arc"/>
</dbReference>
<evidence type="ECO:0000256" key="3">
    <source>
        <dbReference type="ARBA" id="ARBA00022679"/>
    </source>
</evidence>
<evidence type="ECO:0000259" key="6">
    <source>
        <dbReference type="Pfam" id="PF00303"/>
    </source>
</evidence>
<dbReference type="PIRSF" id="PIRSF036752">
    <property type="entry name" value="TSase_MJ051"/>
    <property type="match status" value="1"/>
</dbReference>
<dbReference type="HOGENOM" id="CLU_084975_0_0_2"/>
<accession>F6BEZ4</accession>
<evidence type="ECO:0000256" key="2">
    <source>
        <dbReference type="ARBA" id="ARBA00022603"/>
    </source>
</evidence>
<reference evidence="7 8" key="1">
    <citation type="submission" date="2011-05" db="EMBL/GenBank/DDBJ databases">
        <title>Complete sequence of Methanotorris igneus Kol 5.</title>
        <authorList>
            <consortium name="US DOE Joint Genome Institute"/>
            <person name="Lucas S."/>
            <person name="Han J."/>
            <person name="Lapidus A."/>
            <person name="Cheng J.-F."/>
            <person name="Goodwin L."/>
            <person name="Pitluck S."/>
            <person name="Peters L."/>
            <person name="Mikhailova N."/>
            <person name="Chertkov O."/>
            <person name="Han C."/>
            <person name="Tapia R."/>
            <person name="Land M."/>
            <person name="Hauser L."/>
            <person name="Kyrpides N."/>
            <person name="Ivanova N."/>
            <person name="Pagani I."/>
            <person name="Sieprawska-Lupa M."/>
            <person name="Whitman W."/>
            <person name="Woyke T."/>
        </authorList>
    </citation>
    <scope>NUCLEOTIDE SEQUENCE [LARGE SCALE GENOMIC DNA]</scope>
    <source>
        <strain evidence="8">DSM 5666 / JCM 11834 / Kol 5</strain>
    </source>
</reference>
<sequence length="224" mass="26024">MLCLKQRSVKNAYETLVPKILKEGLEMTTEDGQRCKEIMNVMIEITNPKDKSISPKYPLGERAVENYTQQLLYGAKNEFSYDYHSRLFDYPNEDNTKRINQIQYIIDKLKEQPSSRRCVAVTWNPFIDVKVSMQERGSVPCLNHLQIIRRGDHIYMTVLFRSNDILCAFVANAIGLITLGEIIAEETGTELKKYVHIANSAHIYVDRDRDYIKKYFPDCVDCIK</sequence>
<dbReference type="HAMAP" id="MF_01686">
    <property type="entry name" value="Thymidy_synth_arch"/>
    <property type="match status" value="1"/>
</dbReference>
<comment type="similarity">
    <text evidence="5">Belongs to the thymidylate synthase family. Archaeal-type ThyA subfamily.</text>
</comment>